<dbReference type="InterPro" id="IPR050347">
    <property type="entry name" value="Bact_Beta-galactosidase"/>
</dbReference>
<dbReference type="InterPro" id="IPR023230">
    <property type="entry name" value="Glyco_hydro_2_CS"/>
</dbReference>
<evidence type="ECO:0000313" key="8">
    <source>
        <dbReference type="EMBL" id="KAK7421214.1"/>
    </source>
</evidence>
<comment type="caution">
    <text evidence="8">The sequence shown here is derived from an EMBL/GenBank/DDBJ whole genome shotgun (WGS) entry which is preliminary data.</text>
</comment>
<dbReference type="EMBL" id="JAZAVJ010000024">
    <property type="protein sequence ID" value="KAK7421214.1"/>
    <property type="molecule type" value="Genomic_DNA"/>
</dbReference>
<dbReference type="PANTHER" id="PTHR46323">
    <property type="entry name" value="BETA-GALACTOSIDASE"/>
    <property type="match status" value="1"/>
</dbReference>
<accession>A0ABR1HJQ0</accession>
<protein>
    <recommendedName>
        <fullName evidence="4">Lactase</fullName>
    </recommendedName>
</protein>
<evidence type="ECO:0000259" key="7">
    <source>
        <dbReference type="SMART" id="SM01038"/>
    </source>
</evidence>
<feature type="domain" description="Beta galactosidase small chain/" evidence="7">
    <location>
        <begin position="773"/>
        <end position="1064"/>
    </location>
</feature>
<dbReference type="Gene3D" id="3.20.20.80">
    <property type="entry name" value="Glycosidases"/>
    <property type="match status" value="1"/>
</dbReference>
<feature type="region of interest" description="Disordered" evidence="6">
    <location>
        <begin position="62"/>
        <end position="83"/>
    </location>
</feature>
<dbReference type="InterPro" id="IPR023232">
    <property type="entry name" value="Glyco_hydro_2_AS"/>
</dbReference>
<keyword evidence="2 5" id="KW-0378">Hydrolase</keyword>
<dbReference type="InterPro" id="IPR036156">
    <property type="entry name" value="Beta-gal/glucu_dom_sf"/>
</dbReference>
<evidence type="ECO:0000256" key="5">
    <source>
        <dbReference type="RuleBase" id="RU361154"/>
    </source>
</evidence>
<dbReference type="GO" id="GO:0004565">
    <property type="term" value="F:beta-galactosidase activity"/>
    <property type="evidence" value="ECO:0007669"/>
    <property type="project" value="UniProtKB-EC"/>
</dbReference>
<reference evidence="8 9" key="1">
    <citation type="journal article" date="2025" name="Microbiol. Resour. Announc.">
        <title>Draft genome sequences for Neonectria magnoliae and Neonectria punicea, canker pathogens of Liriodendron tulipifera and Acer saccharum in West Virginia.</title>
        <authorList>
            <person name="Petronek H.M."/>
            <person name="Kasson M.T."/>
            <person name="Metheny A.M."/>
            <person name="Stauder C.M."/>
            <person name="Lovett B."/>
            <person name="Lynch S.C."/>
            <person name="Garnas J.R."/>
            <person name="Kasson L.R."/>
            <person name="Stajich J.E."/>
        </authorList>
    </citation>
    <scope>NUCLEOTIDE SEQUENCE [LARGE SCALE GENOMIC DNA]</scope>
    <source>
        <strain evidence="8 9">NRRL 64653</strain>
    </source>
</reference>
<dbReference type="Pfam" id="PF00703">
    <property type="entry name" value="Glyco_hydro_2"/>
    <property type="match status" value="1"/>
</dbReference>
<dbReference type="Gene3D" id="2.60.120.260">
    <property type="entry name" value="Galactose-binding domain-like"/>
    <property type="match status" value="1"/>
</dbReference>
<evidence type="ECO:0000256" key="2">
    <source>
        <dbReference type="ARBA" id="ARBA00022801"/>
    </source>
</evidence>
<dbReference type="SMART" id="SM01038">
    <property type="entry name" value="Bgal_small_N"/>
    <property type="match status" value="1"/>
</dbReference>
<dbReference type="InterPro" id="IPR011013">
    <property type="entry name" value="Gal_mutarotase_sf_dom"/>
</dbReference>
<evidence type="ECO:0000256" key="4">
    <source>
        <dbReference type="ARBA" id="ARBA00032230"/>
    </source>
</evidence>
<dbReference type="PROSITE" id="PS00608">
    <property type="entry name" value="GLYCOSYL_HYDROL_F2_2"/>
    <property type="match status" value="1"/>
</dbReference>
<dbReference type="SUPFAM" id="SSF74650">
    <property type="entry name" value="Galactose mutarotase-like"/>
    <property type="match status" value="1"/>
</dbReference>
<dbReference type="InterPro" id="IPR032312">
    <property type="entry name" value="LacZ_4"/>
</dbReference>
<proteinExistence type="inferred from homology"/>
<sequence length="1068" mass="119476">MTISTSSSRGIPISEVEGRHDYENEAVFRRNCLPQRSYHIPETALNLNGKWEFHYALTPAEAPEPGSHTQRVTDSAASPKSWSHIEDPGHWQLQGWGHPHYINVQLPIPACPPYVPTENPTGTYRRTFYVPTSWEPDSQLRLRFDGVDSAYHVWVNGVLVGYAQGSRNASEFDVSGYVDRNGPNELSVRVYQWSDGTYIEDQDQWWLSGIYRDVFLIAFPADCRIEDWFIRTDLDSNYQDATIQATVDIAATEGGTLKLTLRKLARYGGDVIGTAEASVDPNMPKIDLSLAVLSPQKWTAETPYLYGVELSLTIGSKTHTIHQNIGFCKVELLKGLISVNGKPIRIRGVNRHDHHPTLGRAVSVDYIRRDLLLMKANNINSIRCSHYPSHPKLFDLADKLGFWIMDEADLECHGFSRAVMRPLDLPKDMPYEQRREVVFTKAAKYTSDNPTWKGAYLDRLDSMLHRDKNHPSIIFWSLGNESFYGQNHKAMYERARTLDPGRLVHYEGDIEAETTDMYSYMYWPADDLVRMANTVGIKDGAYEKPIVLCEYVHAMGNGPGLLQDYEKAFSSHLRLQGGWVWEWSNHGLWKSEDGKGFFAYGGDFGDYPNDGTFSMAGLCNSTHEPGPGVAELKKVIEPVKLSLDGSDHVVVHNLYDFVGLDHLVATYTVEELGAKSIVLADGELDLPTVEAGGTAKVALPRLSTGFKRPHEIVLTVALRLRQRTPWADIGHEVAWLQAPLVKAEQHSLATLPRLSQAYPTAKIVTQSLGTILKVSGLDWSFEFDRARGHLKRWTSGNSALLKPDPSTGAALVPSFWRPPTDNDGPKAVPYWQRYGVDELKGQLRSFEVSNVAGNVMIEVASFVSPPVLDWGWKCRCRYTINDKGSLEVAVDLHPEGAFPEHVPRVGLNLNASRSLDKVRWCGLGPGESYPDKRGAQRLGIWSVDTVSDLHVPYEVPQETGNRMQTRWAAFTDTQGQRLRAHMNARSKDKEDGGADVADFSWAASRFSARAIQDAKHPCDLVEESATLVRLDAKVAGVGTAACGPSVREEDLVHVQPMKFSFLLEHIRG</sequence>
<dbReference type="Gene3D" id="2.70.98.10">
    <property type="match status" value="1"/>
</dbReference>
<evidence type="ECO:0000256" key="1">
    <source>
        <dbReference type="ARBA" id="ARBA00007401"/>
    </source>
</evidence>
<dbReference type="SUPFAM" id="SSF51445">
    <property type="entry name" value="(Trans)glycosidases"/>
    <property type="match status" value="1"/>
</dbReference>
<dbReference type="Pfam" id="PF16353">
    <property type="entry name" value="LacZ_4"/>
    <property type="match status" value="1"/>
</dbReference>
<dbReference type="Gene3D" id="2.60.40.10">
    <property type="entry name" value="Immunoglobulins"/>
    <property type="match status" value="2"/>
</dbReference>
<dbReference type="InterPro" id="IPR013783">
    <property type="entry name" value="Ig-like_fold"/>
</dbReference>
<gene>
    <name evidence="8" type="primary">LAC4_2</name>
    <name evidence="8" type="ORF">QQX98_002344</name>
</gene>
<dbReference type="SUPFAM" id="SSF49785">
    <property type="entry name" value="Galactose-binding domain-like"/>
    <property type="match status" value="1"/>
</dbReference>
<dbReference type="InterPro" id="IPR004199">
    <property type="entry name" value="B-gal_small/dom_5"/>
</dbReference>
<organism evidence="8 9">
    <name type="scientific">Neonectria punicea</name>
    <dbReference type="NCBI Taxonomy" id="979145"/>
    <lineage>
        <taxon>Eukaryota</taxon>
        <taxon>Fungi</taxon>
        <taxon>Dikarya</taxon>
        <taxon>Ascomycota</taxon>
        <taxon>Pezizomycotina</taxon>
        <taxon>Sordariomycetes</taxon>
        <taxon>Hypocreomycetidae</taxon>
        <taxon>Hypocreales</taxon>
        <taxon>Nectriaceae</taxon>
        <taxon>Neonectria</taxon>
    </lineage>
</organism>
<dbReference type="PRINTS" id="PR00132">
    <property type="entry name" value="GLHYDRLASE2"/>
</dbReference>
<keyword evidence="3 5" id="KW-0326">Glycosidase</keyword>
<feature type="compositionally biased region" description="Polar residues" evidence="6">
    <location>
        <begin position="67"/>
        <end position="81"/>
    </location>
</feature>
<keyword evidence="9" id="KW-1185">Reference proteome</keyword>
<dbReference type="InterPro" id="IPR006104">
    <property type="entry name" value="Glyco_hydro_2_N"/>
</dbReference>
<evidence type="ECO:0000256" key="3">
    <source>
        <dbReference type="ARBA" id="ARBA00023295"/>
    </source>
</evidence>
<dbReference type="Pfam" id="PF02836">
    <property type="entry name" value="Glyco_hydro_2_C"/>
    <property type="match status" value="1"/>
</dbReference>
<dbReference type="InterPro" id="IPR006101">
    <property type="entry name" value="Glyco_hydro_2"/>
</dbReference>
<evidence type="ECO:0000313" key="9">
    <source>
        <dbReference type="Proteomes" id="UP001498476"/>
    </source>
</evidence>
<dbReference type="InterPro" id="IPR014718">
    <property type="entry name" value="GH-type_carb-bd"/>
</dbReference>
<dbReference type="InterPro" id="IPR006103">
    <property type="entry name" value="Glyco_hydro_2_cat"/>
</dbReference>
<evidence type="ECO:0000256" key="6">
    <source>
        <dbReference type="SAM" id="MobiDB-lite"/>
    </source>
</evidence>
<dbReference type="Pfam" id="PF02929">
    <property type="entry name" value="Bgal_small_N"/>
    <property type="match status" value="1"/>
</dbReference>
<dbReference type="Proteomes" id="UP001498476">
    <property type="component" value="Unassembled WGS sequence"/>
</dbReference>
<dbReference type="InterPro" id="IPR017853">
    <property type="entry name" value="GH"/>
</dbReference>
<dbReference type="SUPFAM" id="SSF49303">
    <property type="entry name" value="beta-Galactosidase/glucuronidase domain"/>
    <property type="match status" value="2"/>
</dbReference>
<dbReference type="InterPro" id="IPR008979">
    <property type="entry name" value="Galactose-bd-like_sf"/>
</dbReference>
<dbReference type="PROSITE" id="PS00719">
    <property type="entry name" value="GLYCOSYL_HYDROL_F2_1"/>
    <property type="match status" value="1"/>
</dbReference>
<name>A0ABR1HJQ0_9HYPO</name>
<dbReference type="InterPro" id="IPR006102">
    <property type="entry name" value="Ig-like_GH2"/>
</dbReference>
<comment type="similarity">
    <text evidence="1 5">Belongs to the glycosyl hydrolase 2 family.</text>
</comment>
<dbReference type="Pfam" id="PF02837">
    <property type="entry name" value="Glyco_hydro_2_N"/>
    <property type="match status" value="1"/>
</dbReference>
<dbReference type="PANTHER" id="PTHR46323:SF1">
    <property type="entry name" value="LACTASE"/>
    <property type="match status" value="1"/>
</dbReference>